<evidence type="ECO:0000313" key="11">
    <source>
        <dbReference type="Proteomes" id="UP000278398"/>
    </source>
</evidence>
<evidence type="ECO:0000256" key="6">
    <source>
        <dbReference type="ARBA" id="ARBA00022747"/>
    </source>
</evidence>
<dbReference type="GO" id="GO:0009307">
    <property type="term" value="P:DNA restriction-modification system"/>
    <property type="evidence" value="ECO:0007669"/>
    <property type="project" value="UniProtKB-KW"/>
</dbReference>
<dbReference type="RefSeq" id="WP_126699862.1">
    <property type="nucleotide sequence ID" value="NZ_RWKW01000035.1"/>
</dbReference>
<keyword evidence="6" id="KW-0680">Restriction system</keyword>
<evidence type="ECO:0000259" key="9">
    <source>
        <dbReference type="Pfam" id="PF02384"/>
    </source>
</evidence>
<dbReference type="Gene3D" id="3.40.50.150">
    <property type="entry name" value="Vaccinia Virus protein VP39"/>
    <property type="match status" value="1"/>
</dbReference>
<evidence type="ECO:0000256" key="1">
    <source>
        <dbReference type="ARBA" id="ARBA00006594"/>
    </source>
</evidence>
<dbReference type="GO" id="GO:0032259">
    <property type="term" value="P:methylation"/>
    <property type="evidence" value="ECO:0007669"/>
    <property type="project" value="UniProtKB-KW"/>
</dbReference>
<dbReference type="SUPFAM" id="SSF53335">
    <property type="entry name" value="S-adenosyl-L-methionine-dependent methyltransferases"/>
    <property type="match status" value="1"/>
</dbReference>
<comment type="similarity">
    <text evidence="1">Belongs to the N(4)/N(6)-methyltransferase family.</text>
</comment>
<comment type="catalytic activity">
    <reaction evidence="8">
        <text>a 2'-deoxyadenosine in DNA + S-adenosyl-L-methionine = an N(6)-methyl-2'-deoxyadenosine in DNA + S-adenosyl-L-homocysteine + H(+)</text>
        <dbReference type="Rhea" id="RHEA:15197"/>
        <dbReference type="Rhea" id="RHEA-COMP:12418"/>
        <dbReference type="Rhea" id="RHEA-COMP:12419"/>
        <dbReference type="ChEBI" id="CHEBI:15378"/>
        <dbReference type="ChEBI" id="CHEBI:57856"/>
        <dbReference type="ChEBI" id="CHEBI:59789"/>
        <dbReference type="ChEBI" id="CHEBI:90615"/>
        <dbReference type="ChEBI" id="CHEBI:90616"/>
        <dbReference type="EC" id="2.1.1.72"/>
    </reaction>
</comment>
<keyword evidence="7" id="KW-0238">DNA-binding</keyword>
<accession>A0A3R9YFG2</accession>
<proteinExistence type="inferred from homology"/>
<feature type="domain" description="DNA methylase adenine-specific" evidence="9">
    <location>
        <begin position="173"/>
        <end position="451"/>
    </location>
</feature>
<dbReference type="AlphaFoldDB" id="A0A3R9YFG2"/>
<dbReference type="InterPro" id="IPR002052">
    <property type="entry name" value="DNA_methylase_N6_adenine_CS"/>
</dbReference>
<organism evidence="10 11">
    <name type="scientific">Aquibium carbonis</name>
    <dbReference type="NCBI Taxonomy" id="2495581"/>
    <lineage>
        <taxon>Bacteria</taxon>
        <taxon>Pseudomonadati</taxon>
        <taxon>Pseudomonadota</taxon>
        <taxon>Alphaproteobacteria</taxon>
        <taxon>Hyphomicrobiales</taxon>
        <taxon>Phyllobacteriaceae</taxon>
        <taxon>Aquibium</taxon>
    </lineage>
</organism>
<dbReference type="SUPFAM" id="SSF116734">
    <property type="entry name" value="DNA methylase specificity domain"/>
    <property type="match status" value="1"/>
</dbReference>
<dbReference type="GO" id="GO:0009007">
    <property type="term" value="F:site-specific DNA-methyltransferase (adenine-specific) activity"/>
    <property type="evidence" value="ECO:0007669"/>
    <property type="project" value="UniProtKB-EC"/>
</dbReference>
<dbReference type="Pfam" id="PF02384">
    <property type="entry name" value="N6_Mtase"/>
    <property type="match status" value="1"/>
</dbReference>
<evidence type="ECO:0000256" key="8">
    <source>
        <dbReference type="ARBA" id="ARBA00047942"/>
    </source>
</evidence>
<gene>
    <name evidence="10" type="ORF">EJC49_10405</name>
</gene>
<keyword evidence="11" id="KW-1185">Reference proteome</keyword>
<dbReference type="InterPro" id="IPR029063">
    <property type="entry name" value="SAM-dependent_MTases_sf"/>
</dbReference>
<dbReference type="PANTHER" id="PTHR42933:SF4">
    <property type="entry name" value="TYPE I RESTRICTION ENZYME ECOKI METHYLASE SUBUNIT"/>
    <property type="match status" value="1"/>
</dbReference>
<dbReference type="GO" id="GO:0008170">
    <property type="term" value="F:N-methyltransferase activity"/>
    <property type="evidence" value="ECO:0007669"/>
    <property type="project" value="InterPro"/>
</dbReference>
<evidence type="ECO:0000256" key="7">
    <source>
        <dbReference type="ARBA" id="ARBA00023125"/>
    </source>
</evidence>
<dbReference type="OrthoDB" id="9806213at2"/>
<evidence type="ECO:0000256" key="2">
    <source>
        <dbReference type="ARBA" id="ARBA00011900"/>
    </source>
</evidence>
<dbReference type="InterPro" id="IPR044946">
    <property type="entry name" value="Restrct_endonuc_typeI_TRD_sf"/>
</dbReference>
<dbReference type="InterPro" id="IPR051537">
    <property type="entry name" value="DNA_Adenine_Mtase"/>
</dbReference>
<keyword evidence="3 10" id="KW-0489">Methyltransferase</keyword>
<dbReference type="GO" id="GO:0003677">
    <property type="term" value="F:DNA binding"/>
    <property type="evidence" value="ECO:0007669"/>
    <property type="project" value="UniProtKB-KW"/>
</dbReference>
<dbReference type="InterPro" id="IPR003356">
    <property type="entry name" value="DNA_methylase_A-5"/>
</dbReference>
<sequence>MPPREKKKDNAPKTTAQRLDSVIKSARNKMRKDRELKTDLTRLPTLTWLMFLKFVDDMERVHEDEAVLAGETYRGLIDPPYRWRDWASDSAGITGPDLLSFINGEQTVRADGTKGPGLFTYLRSLRGNGEGRQRRDVVSAVFRDLRNYATSGYVLRDVINLVNDIHFDSTEDIQTLGRMYETLLREMRDAAGQNGEFYTPRPVVRFMVEVVDPKLGETVLDPACGTGGFLAAAFDHMRPSADTVEKREILQRSTLRGGEDSSLPFLLAQMNLLLHGLEAPHIEFGNALRFKLTEIGERDRVEVILTNPPFGGEEEAGILTNFPDDRRTAETALLFLQLIMRRLKRAGHGRAGVVVPNGILFGDGIAARIKADLLERFNLHTIIRLPEGTFSPYTDIPTNIIFFDTSGPTGDIWYWEQPLPEGRRKYSKTQPLLYEELSDCLEWWSAREEGPRAWKVFGPSLIKRDSEGRTIAVDLDLKNPRAKEADHRRPVEIIEGAIAKQRKLLAMLDELGALVGAFDKITSDSPRARLGDVAPLVRRQVQIDPGKTYTEIGVRSFYKGIFHRRTIPGAEFTWQKLFRIATGDLVFSNLMAWEQAIALASAADDGCVGNHRMLTCEADRTRCLPMFLWYYFRTPEGFAQVVAASPGSIARNKTLSAELLPNITVPVPSLDAQEWFEALHAKAHAVELGQAEVDRALSGLMPSLLHHAFG</sequence>
<dbReference type="Gene3D" id="1.20.1260.30">
    <property type="match status" value="1"/>
</dbReference>
<evidence type="ECO:0000256" key="5">
    <source>
        <dbReference type="ARBA" id="ARBA00022691"/>
    </source>
</evidence>
<keyword evidence="4" id="KW-0808">Transferase</keyword>
<dbReference type="EC" id="2.1.1.72" evidence="2"/>
<keyword evidence="5" id="KW-0949">S-adenosyl-L-methionine</keyword>
<dbReference type="InterPro" id="IPR038333">
    <property type="entry name" value="T1MK-like_N_sf"/>
</dbReference>
<dbReference type="PRINTS" id="PR00507">
    <property type="entry name" value="N12N6MTFRASE"/>
</dbReference>
<evidence type="ECO:0000313" key="10">
    <source>
        <dbReference type="EMBL" id="RST86391.1"/>
    </source>
</evidence>
<dbReference type="Gene3D" id="3.90.220.20">
    <property type="entry name" value="DNA methylase specificity domains"/>
    <property type="match status" value="1"/>
</dbReference>
<name>A0A3R9YFG2_9HYPH</name>
<dbReference type="PROSITE" id="PS00092">
    <property type="entry name" value="N6_MTASE"/>
    <property type="match status" value="1"/>
</dbReference>
<protein>
    <recommendedName>
        <fullName evidence="2">site-specific DNA-methyltransferase (adenine-specific)</fullName>
        <ecNumber evidence="2">2.1.1.72</ecNumber>
    </recommendedName>
</protein>
<evidence type="ECO:0000256" key="4">
    <source>
        <dbReference type="ARBA" id="ARBA00022679"/>
    </source>
</evidence>
<evidence type="ECO:0000256" key="3">
    <source>
        <dbReference type="ARBA" id="ARBA00022603"/>
    </source>
</evidence>
<dbReference type="PANTHER" id="PTHR42933">
    <property type="entry name" value="SLR6095 PROTEIN"/>
    <property type="match status" value="1"/>
</dbReference>
<reference evidence="10 11" key="1">
    <citation type="submission" date="2018-12" db="EMBL/GenBank/DDBJ databases">
        <title>Mesorhizobium carbonis sp. nov., isolated from coal mine water.</title>
        <authorList>
            <person name="Xin W."/>
            <person name="Xu Z."/>
            <person name="Xiang F."/>
            <person name="Zhang J."/>
            <person name="Xi L."/>
            <person name="Liu J."/>
        </authorList>
    </citation>
    <scope>NUCLEOTIDE SEQUENCE [LARGE SCALE GENOMIC DNA]</scope>
    <source>
        <strain evidence="10 11">B2.3</strain>
    </source>
</reference>
<dbReference type="Proteomes" id="UP000278398">
    <property type="component" value="Unassembled WGS sequence"/>
</dbReference>
<dbReference type="EMBL" id="RWKW01000035">
    <property type="protein sequence ID" value="RST86391.1"/>
    <property type="molecule type" value="Genomic_DNA"/>
</dbReference>
<comment type="caution">
    <text evidence="10">The sequence shown here is derived from an EMBL/GenBank/DDBJ whole genome shotgun (WGS) entry which is preliminary data.</text>
</comment>